<organism evidence="4 5">
    <name type="scientific">Vibrio japonicus</name>
    <dbReference type="NCBI Taxonomy" id="1824638"/>
    <lineage>
        <taxon>Bacteria</taxon>
        <taxon>Pseudomonadati</taxon>
        <taxon>Pseudomonadota</taxon>
        <taxon>Gammaproteobacteria</taxon>
        <taxon>Vibrionales</taxon>
        <taxon>Vibrionaceae</taxon>
        <taxon>Vibrio</taxon>
    </lineage>
</organism>
<feature type="chain" id="PRO_5045936263" evidence="3">
    <location>
        <begin position="19"/>
        <end position="220"/>
    </location>
</feature>
<reference evidence="4" key="1">
    <citation type="submission" date="2022-07" db="EMBL/GenBank/DDBJ databases">
        <title>Complete genome of Vibrio japonicus strain JCM 31412T and phylogenomic assessment of the Nereis clade of the genus Vibrio.</title>
        <authorList>
            <person name="Shlafstein M.D."/>
            <person name="Emsley S.A."/>
            <person name="Ushijima B."/>
            <person name="Videau P."/>
            <person name="Saw J.H."/>
        </authorList>
    </citation>
    <scope>NUCLEOTIDE SEQUENCE</scope>
    <source>
        <strain evidence="4">JCM 31412</strain>
    </source>
</reference>
<protein>
    <submittedName>
        <fullName evidence="4">DUF2057 domain-containing protein</fullName>
    </submittedName>
</protein>
<evidence type="ECO:0000313" key="5">
    <source>
        <dbReference type="Proteomes" id="UP001058602"/>
    </source>
</evidence>
<name>A0ABY5LC70_9VIBR</name>
<dbReference type="InterPro" id="IPR018635">
    <property type="entry name" value="UPF0319"/>
</dbReference>
<dbReference type="EMBL" id="CP102096">
    <property type="protein sequence ID" value="UUM29649.1"/>
    <property type="molecule type" value="Genomic_DNA"/>
</dbReference>
<dbReference type="RefSeq" id="WP_257083440.1">
    <property type="nucleotide sequence ID" value="NZ_CP102096.1"/>
</dbReference>
<feature type="signal peptide" evidence="3">
    <location>
        <begin position="1"/>
        <end position="18"/>
    </location>
</feature>
<evidence type="ECO:0000256" key="3">
    <source>
        <dbReference type="SAM" id="SignalP"/>
    </source>
</evidence>
<evidence type="ECO:0000256" key="2">
    <source>
        <dbReference type="ARBA" id="ARBA00022729"/>
    </source>
</evidence>
<dbReference type="Proteomes" id="UP001058602">
    <property type="component" value="Chromosome 1"/>
</dbReference>
<accession>A0ABY5LC70</accession>
<gene>
    <name evidence="4" type="ORF">NP165_07945</name>
</gene>
<sequence>MKKISILLASLVSFYLSAAELTPAKGVSILYINGQEAESKLGTNPIADGYNQIVIRMDKEVGRGSGGNVFTSKPYVLDLEVSGEIIQVVHPVARSKKEAEIAFEDGQPQWDIRQDGKPLQYKQEELQGKSGLFPYAGMAALLEKHNSQRGVYFNNGQLIDKPVEAKMISGTVVDPAVDTTQAMSPTKVMQSSNAEQLKAWYLKSSVEERKEFRRWMIDQE</sequence>
<evidence type="ECO:0000256" key="1">
    <source>
        <dbReference type="ARBA" id="ARBA00008490"/>
    </source>
</evidence>
<keyword evidence="2 3" id="KW-0732">Signal</keyword>
<comment type="similarity">
    <text evidence="1">Belongs to the UPF0319 family.</text>
</comment>
<dbReference type="PANTHER" id="PTHR38108">
    <property type="entry name" value="UPF0319 PROTEIN YCCT"/>
    <property type="match status" value="1"/>
</dbReference>
<keyword evidence="5" id="KW-1185">Reference proteome</keyword>
<dbReference type="Pfam" id="PF09829">
    <property type="entry name" value="DUF2057"/>
    <property type="match status" value="1"/>
</dbReference>
<dbReference type="PANTHER" id="PTHR38108:SF1">
    <property type="entry name" value="UPF0319 PROTEIN YCCT"/>
    <property type="match status" value="1"/>
</dbReference>
<evidence type="ECO:0000313" key="4">
    <source>
        <dbReference type="EMBL" id="UUM29649.1"/>
    </source>
</evidence>
<proteinExistence type="inferred from homology"/>